<dbReference type="SUPFAM" id="SSF82866">
    <property type="entry name" value="Multidrug efflux transporter AcrB transmembrane domain"/>
    <property type="match status" value="2"/>
</dbReference>
<feature type="transmembrane region" description="Helical" evidence="6">
    <location>
        <begin position="247"/>
        <end position="267"/>
    </location>
</feature>
<feature type="transmembrane region" description="Helical" evidence="6">
    <location>
        <begin position="343"/>
        <end position="368"/>
    </location>
</feature>
<accession>A0A540VNH2</accession>
<comment type="caution">
    <text evidence="8">The sequence shown here is derived from an EMBL/GenBank/DDBJ whole genome shotgun (WGS) entry which is preliminary data.</text>
</comment>
<proteinExistence type="predicted"/>
<feature type="transmembrane region" description="Helical" evidence="6">
    <location>
        <begin position="273"/>
        <end position="294"/>
    </location>
</feature>
<dbReference type="PROSITE" id="PS50156">
    <property type="entry name" value="SSD"/>
    <property type="match status" value="1"/>
</dbReference>
<dbReference type="Pfam" id="PF03176">
    <property type="entry name" value="MMPL"/>
    <property type="match status" value="2"/>
</dbReference>
<gene>
    <name evidence="8" type="ORF">FKY71_14485</name>
</gene>
<keyword evidence="5 6" id="KW-0472">Membrane</keyword>
<feature type="transmembrane region" description="Helical" evidence="6">
    <location>
        <begin position="720"/>
        <end position="740"/>
    </location>
</feature>
<protein>
    <submittedName>
        <fullName evidence="8">MMPL family transporter</fullName>
    </submittedName>
</protein>
<evidence type="ECO:0000313" key="9">
    <source>
        <dbReference type="Proteomes" id="UP000315400"/>
    </source>
</evidence>
<evidence type="ECO:0000256" key="4">
    <source>
        <dbReference type="ARBA" id="ARBA00022989"/>
    </source>
</evidence>
<dbReference type="PRINTS" id="PR00702">
    <property type="entry name" value="ACRIFLAVINRP"/>
</dbReference>
<dbReference type="Gene3D" id="1.20.1640.10">
    <property type="entry name" value="Multidrug efflux transporter AcrB transmembrane domain"/>
    <property type="match status" value="2"/>
</dbReference>
<dbReference type="InterPro" id="IPR001036">
    <property type="entry name" value="Acrflvin-R"/>
</dbReference>
<evidence type="ECO:0000256" key="2">
    <source>
        <dbReference type="ARBA" id="ARBA00022475"/>
    </source>
</evidence>
<evidence type="ECO:0000256" key="6">
    <source>
        <dbReference type="SAM" id="Phobius"/>
    </source>
</evidence>
<dbReference type="AlphaFoldDB" id="A0A540VNH2"/>
<organism evidence="8 9">
    <name type="scientific">Spiribacter salinus</name>
    <dbReference type="NCBI Taxonomy" id="1335746"/>
    <lineage>
        <taxon>Bacteria</taxon>
        <taxon>Pseudomonadati</taxon>
        <taxon>Pseudomonadota</taxon>
        <taxon>Gammaproteobacteria</taxon>
        <taxon>Chromatiales</taxon>
        <taxon>Ectothiorhodospiraceae</taxon>
        <taxon>Spiribacter</taxon>
    </lineage>
</organism>
<dbReference type="InterPro" id="IPR004869">
    <property type="entry name" value="MMPL_dom"/>
</dbReference>
<feature type="domain" description="SSD" evidence="7">
    <location>
        <begin position="241"/>
        <end position="368"/>
    </location>
</feature>
<keyword evidence="4 6" id="KW-1133">Transmembrane helix</keyword>
<evidence type="ECO:0000259" key="7">
    <source>
        <dbReference type="PROSITE" id="PS50156"/>
    </source>
</evidence>
<name>A0A540VNH2_9GAMM</name>
<dbReference type="InterPro" id="IPR000731">
    <property type="entry name" value="SSD"/>
</dbReference>
<evidence type="ECO:0000256" key="3">
    <source>
        <dbReference type="ARBA" id="ARBA00022692"/>
    </source>
</evidence>
<evidence type="ECO:0000313" key="8">
    <source>
        <dbReference type="EMBL" id="TQE98314.1"/>
    </source>
</evidence>
<feature type="transmembrane region" description="Helical" evidence="6">
    <location>
        <begin position="794"/>
        <end position="815"/>
    </location>
</feature>
<dbReference type="STRING" id="1260251.SPISAL_03430"/>
<dbReference type="PANTHER" id="PTHR33406">
    <property type="entry name" value="MEMBRANE PROTEIN MJ1562-RELATED"/>
    <property type="match status" value="1"/>
</dbReference>
<dbReference type="PANTHER" id="PTHR33406:SF13">
    <property type="entry name" value="MEMBRANE PROTEIN YDFJ"/>
    <property type="match status" value="1"/>
</dbReference>
<dbReference type="InterPro" id="IPR050545">
    <property type="entry name" value="Mycobact_MmpL"/>
</dbReference>
<feature type="transmembrane region" description="Helical" evidence="6">
    <location>
        <begin position="746"/>
        <end position="767"/>
    </location>
</feature>
<dbReference type="GO" id="GO:0005886">
    <property type="term" value="C:plasma membrane"/>
    <property type="evidence" value="ECO:0007669"/>
    <property type="project" value="UniProtKB-SubCell"/>
</dbReference>
<feature type="transmembrane region" description="Helical" evidence="6">
    <location>
        <begin position="213"/>
        <end position="235"/>
    </location>
</feature>
<keyword evidence="3 6" id="KW-0812">Transmembrane</keyword>
<dbReference type="Proteomes" id="UP000315400">
    <property type="component" value="Unassembled WGS sequence"/>
</dbReference>
<feature type="transmembrane region" description="Helical" evidence="6">
    <location>
        <begin position="401"/>
        <end position="424"/>
    </location>
</feature>
<feature type="transmembrane region" description="Helical" evidence="6">
    <location>
        <begin position="821"/>
        <end position="843"/>
    </location>
</feature>
<comment type="subcellular location">
    <subcellularLocation>
        <location evidence="1">Cell membrane</location>
        <topology evidence="1">Multi-pass membrane protein</topology>
    </subcellularLocation>
</comment>
<evidence type="ECO:0000256" key="5">
    <source>
        <dbReference type="ARBA" id="ARBA00023136"/>
    </source>
</evidence>
<feature type="transmembrane region" description="Helical" evidence="6">
    <location>
        <begin position="693"/>
        <end position="713"/>
    </location>
</feature>
<dbReference type="EMBL" id="VIFK01000227">
    <property type="protein sequence ID" value="TQE98314.1"/>
    <property type="molecule type" value="Genomic_DNA"/>
</dbReference>
<sequence length="866" mass="95486">MGRRLATLAMHHPRVVFLTTLILTLIGTALIPLIEIDTDPENMLPAEQADRVRHNVIKDQFNLHDMIVVGVVNESHEQGVFNPRSLEGVHRLSEGIAEIDGVIRQDLLSLATVDNIEQAGPGTIRFEWMMNRPPADAQAARDVRDNTLDLPLYRDTLVSGDGEATALYVPIEAKDQSYRIAGEIRSLIADLDVTDTHHITGLPVAEDTFGVEMFIQMAISAPLAALVIFALMWWFFRSVTLVIAPMLMAFAVVLTTMGTLIGMGYTVHIMSSMIPIFLMPIAVVDSVHIISEFADRYRPERGARETMKEVMGHLFTPMLYTSVTSAIGFASLAFTPIPPVQVFGLFVAGGILLAFVLTILFIPAYAAVLGPARLASLSSAGRRRAPDDTRLARGLSAVGRLAIGHAHAVVLIFAASLGLAAYGISQITVNDNPVRWFQSDHPIRVADRVLNEHFAGTYSAYLRLSSDVGDEAPSRFETRVDERLAEAEAAGLDITQTWQRLREDVEADTEDFDRQLEEISLAVEDEMFAASDTAYPFWEDMLTLVDDARGDLNYFKRPAALDYIAGLQDHLVESEEVGKVNTLADLVRTVYRELRSGEDSDYRIPESRQAVAQTILSFQGSHRPQDLWRTVTPDYQATNLWLQLSSGDNQDMEAVVDRTEAYIADNPLPDGVSMSWGGLNYINVVWQDAMVKGMAQSLAIAWVMVAFMMLILFRSVIFGLLAMVPLTVSIALIYGVVGLIGKYYDMPIAVLSSLTLGLSVDFAIHFIERSRETYRLTGNFTETMRRMFKEPARAISRNAIVIAVGFLPLLAAPLVPYNTVGIFLASIMAASALASIILLPALLSLMRNRLMPDTHPASDTPSEDTP</sequence>
<evidence type="ECO:0000256" key="1">
    <source>
        <dbReference type="ARBA" id="ARBA00004651"/>
    </source>
</evidence>
<dbReference type="GO" id="GO:0022857">
    <property type="term" value="F:transmembrane transporter activity"/>
    <property type="evidence" value="ECO:0007669"/>
    <property type="project" value="InterPro"/>
</dbReference>
<keyword evidence="2" id="KW-1003">Cell membrane</keyword>
<feature type="transmembrane region" description="Helical" evidence="6">
    <location>
        <begin position="314"/>
        <end position="337"/>
    </location>
</feature>
<reference evidence="8 9" key="1">
    <citation type="submission" date="2019-06" db="EMBL/GenBank/DDBJ databases">
        <title>Metagenome assembled Genome of Spiribacter salinus SL48-SHIP from the microbial mat of Salt Lake 48 (Novosibirsk region, Russia).</title>
        <authorList>
            <person name="Shipova A."/>
            <person name="Rozanov A.S."/>
            <person name="Bryanskaya A.V."/>
            <person name="Peltek S.E."/>
        </authorList>
    </citation>
    <scope>NUCLEOTIDE SEQUENCE [LARGE SCALE GENOMIC DNA]</scope>
    <source>
        <strain evidence="8">SL48-SHIP-2</strain>
    </source>
</reference>